<keyword evidence="4 5" id="KW-0349">Heme</keyword>
<evidence type="ECO:0000256" key="3">
    <source>
        <dbReference type="ARBA" id="ARBA00023004"/>
    </source>
</evidence>
<organism evidence="6 7">
    <name type="scientific">Mucor saturninus</name>
    <dbReference type="NCBI Taxonomy" id="64648"/>
    <lineage>
        <taxon>Eukaryota</taxon>
        <taxon>Fungi</taxon>
        <taxon>Fungi incertae sedis</taxon>
        <taxon>Mucoromycota</taxon>
        <taxon>Mucoromycotina</taxon>
        <taxon>Mucoromycetes</taxon>
        <taxon>Mucorales</taxon>
        <taxon>Mucorineae</taxon>
        <taxon>Mucoraceae</taxon>
        <taxon>Mucor</taxon>
    </lineage>
</organism>
<dbReference type="GO" id="GO:0016705">
    <property type="term" value="F:oxidoreductase activity, acting on paired donors, with incorporation or reduction of molecular oxygen"/>
    <property type="evidence" value="ECO:0007669"/>
    <property type="project" value="InterPro"/>
</dbReference>
<evidence type="ECO:0000256" key="2">
    <source>
        <dbReference type="ARBA" id="ARBA00023002"/>
    </source>
</evidence>
<keyword evidence="7" id="KW-1185">Reference proteome</keyword>
<dbReference type="PRINTS" id="PR00463">
    <property type="entry name" value="EP450I"/>
</dbReference>
<dbReference type="InterPro" id="IPR001128">
    <property type="entry name" value="Cyt_P450"/>
</dbReference>
<dbReference type="PANTHER" id="PTHR46300">
    <property type="entry name" value="P450, PUTATIVE (EUROFUNG)-RELATED-RELATED"/>
    <property type="match status" value="1"/>
</dbReference>
<reference evidence="6" key="1">
    <citation type="submission" date="2020-12" db="EMBL/GenBank/DDBJ databases">
        <title>Metabolic potential, ecology and presence of endohyphal bacteria is reflected in genomic diversity of Mucoromycotina.</title>
        <authorList>
            <person name="Muszewska A."/>
            <person name="Okrasinska A."/>
            <person name="Steczkiewicz K."/>
            <person name="Drgas O."/>
            <person name="Orlowska M."/>
            <person name="Perlinska-Lenart U."/>
            <person name="Aleksandrzak-Piekarczyk T."/>
            <person name="Szatraj K."/>
            <person name="Zielenkiewicz U."/>
            <person name="Pilsyk S."/>
            <person name="Malc E."/>
            <person name="Mieczkowski P."/>
            <person name="Kruszewska J.S."/>
            <person name="Biernat P."/>
            <person name="Pawlowska J."/>
        </authorList>
    </citation>
    <scope>NUCLEOTIDE SEQUENCE</scope>
    <source>
        <strain evidence="6">WA0000017839</strain>
    </source>
</reference>
<dbReference type="PRINTS" id="PR00385">
    <property type="entry name" value="P450"/>
</dbReference>
<dbReference type="GO" id="GO:0005506">
    <property type="term" value="F:iron ion binding"/>
    <property type="evidence" value="ECO:0007669"/>
    <property type="project" value="InterPro"/>
</dbReference>
<keyword evidence="1 4" id="KW-0479">Metal-binding</keyword>
<protein>
    <recommendedName>
        <fullName evidence="8">Cytochrome P450</fullName>
    </recommendedName>
</protein>
<evidence type="ECO:0000256" key="5">
    <source>
        <dbReference type="RuleBase" id="RU000461"/>
    </source>
</evidence>
<dbReference type="Pfam" id="PF00067">
    <property type="entry name" value="p450"/>
    <property type="match status" value="1"/>
</dbReference>
<evidence type="ECO:0000313" key="7">
    <source>
        <dbReference type="Proteomes" id="UP000603453"/>
    </source>
</evidence>
<dbReference type="EMBL" id="JAEPRD010000167">
    <property type="protein sequence ID" value="KAG2195566.1"/>
    <property type="molecule type" value="Genomic_DNA"/>
</dbReference>
<gene>
    <name evidence="6" type="ORF">INT47_001313</name>
</gene>
<comment type="caution">
    <text evidence="6">The sequence shown here is derived from an EMBL/GenBank/DDBJ whole genome shotgun (WGS) entry which is preliminary data.</text>
</comment>
<dbReference type="InterPro" id="IPR050364">
    <property type="entry name" value="Cytochrome_P450_fung"/>
</dbReference>
<dbReference type="AlphaFoldDB" id="A0A8H7QN50"/>
<comment type="cofactor">
    <cofactor evidence="4">
        <name>heme</name>
        <dbReference type="ChEBI" id="CHEBI:30413"/>
    </cofactor>
</comment>
<dbReference type="OrthoDB" id="3934656at2759"/>
<evidence type="ECO:0000256" key="1">
    <source>
        <dbReference type="ARBA" id="ARBA00022723"/>
    </source>
</evidence>
<evidence type="ECO:0008006" key="8">
    <source>
        <dbReference type="Google" id="ProtNLM"/>
    </source>
</evidence>
<dbReference type="PANTHER" id="PTHR46300:SF11">
    <property type="entry name" value="OXIDOREDUCTASE, PUTATIVE-RELATED"/>
    <property type="match status" value="1"/>
</dbReference>
<comment type="similarity">
    <text evidence="5">Belongs to the cytochrome P450 family.</text>
</comment>
<dbReference type="SUPFAM" id="SSF48264">
    <property type="entry name" value="Cytochrome P450"/>
    <property type="match status" value="1"/>
</dbReference>
<evidence type="ECO:0000313" key="6">
    <source>
        <dbReference type="EMBL" id="KAG2195566.1"/>
    </source>
</evidence>
<keyword evidence="3 4" id="KW-0408">Iron</keyword>
<dbReference type="InterPro" id="IPR002401">
    <property type="entry name" value="Cyt_P450_E_grp-I"/>
</dbReference>
<proteinExistence type="inferred from homology"/>
<dbReference type="Gene3D" id="1.10.630.10">
    <property type="entry name" value="Cytochrome P450"/>
    <property type="match status" value="1"/>
</dbReference>
<evidence type="ECO:0000256" key="4">
    <source>
        <dbReference type="PIRSR" id="PIRSR602401-1"/>
    </source>
</evidence>
<keyword evidence="2 5" id="KW-0560">Oxidoreductase</keyword>
<sequence>MLKVVHSVSQETKCFSIATVVLLCVFYTRMTSEKKSDIPVPDSAYPYIGHLLSLGSLPSETISKWHEKYGPIIKMYMGAQTWLSVDDPILAHKIFVTHGVETSYRPHSTYAYYYYSAQGKGIGFSQPGAGWKEVRSAVVSVMAPRQIERYTDMIQQQGQNLITQLEAITEKEGAVNPLKHLELYSLNVIFSACFGRAFRSVQDPEFITLIQLINKSLEFAGLQNDLPNFLPALSFMDRLTGIQGKMKNFITQQVNPAVKRFIQEAKKSDKPNIVNSLKENGYTFSEEEMNVLMFDLIGGGTDTIAVTLSWNIAIMCNYPQVQKQVTAEIDKFMEENGRLPQFKERAQMPYSISVIKECMRFKPTTSFGIPHAVKKDVIVDGYTIPKDATVISNMESMHKNTSMYSDPDIFKPERFLNHTKTMQAAANGKLEERDHFVFGWGRRVCPAIHMAEVEVFSAFIRIFAHCFVEPSSDGMPDIDHAQNIGINLLPRPYKVRLVKRMTGMAPV</sequence>
<dbReference type="InterPro" id="IPR017972">
    <property type="entry name" value="Cyt_P450_CS"/>
</dbReference>
<dbReference type="GO" id="GO:0020037">
    <property type="term" value="F:heme binding"/>
    <property type="evidence" value="ECO:0007669"/>
    <property type="project" value="InterPro"/>
</dbReference>
<dbReference type="Proteomes" id="UP000603453">
    <property type="component" value="Unassembled WGS sequence"/>
</dbReference>
<feature type="binding site" description="axial binding residue" evidence="4">
    <location>
        <position position="445"/>
    </location>
    <ligand>
        <name>heme</name>
        <dbReference type="ChEBI" id="CHEBI:30413"/>
    </ligand>
    <ligandPart>
        <name>Fe</name>
        <dbReference type="ChEBI" id="CHEBI:18248"/>
    </ligandPart>
</feature>
<keyword evidence="5" id="KW-0503">Monooxygenase</keyword>
<name>A0A8H7QN50_9FUNG</name>
<dbReference type="InterPro" id="IPR036396">
    <property type="entry name" value="Cyt_P450_sf"/>
</dbReference>
<dbReference type="PROSITE" id="PS00086">
    <property type="entry name" value="CYTOCHROME_P450"/>
    <property type="match status" value="1"/>
</dbReference>
<accession>A0A8H7QN50</accession>
<dbReference type="GO" id="GO:0004497">
    <property type="term" value="F:monooxygenase activity"/>
    <property type="evidence" value="ECO:0007669"/>
    <property type="project" value="UniProtKB-KW"/>
</dbReference>